<accession>A0ABW6K0Z2</accession>
<keyword evidence="3" id="KW-1185">Reference proteome</keyword>
<keyword evidence="1" id="KW-0812">Transmembrane</keyword>
<proteinExistence type="predicted"/>
<dbReference type="Proteomes" id="UP001601058">
    <property type="component" value="Unassembled WGS sequence"/>
</dbReference>
<keyword evidence="1" id="KW-0472">Membrane</keyword>
<evidence type="ECO:0000256" key="1">
    <source>
        <dbReference type="SAM" id="Phobius"/>
    </source>
</evidence>
<gene>
    <name evidence="2" type="ORF">ACFYKT_08665</name>
</gene>
<reference evidence="2 3" key="1">
    <citation type="submission" date="2024-08" db="EMBL/GenBank/DDBJ databases">
        <title>Two novel Cytobacillus novel species.</title>
        <authorList>
            <person name="Liu G."/>
        </authorList>
    </citation>
    <scope>NUCLEOTIDE SEQUENCE [LARGE SCALE GENOMIC DNA]</scope>
    <source>
        <strain evidence="2 3">FJAT-53684</strain>
    </source>
</reference>
<protein>
    <submittedName>
        <fullName evidence="2">Holin-like toxin</fullName>
    </submittedName>
</protein>
<keyword evidence="1" id="KW-1133">Transmembrane helix</keyword>
<evidence type="ECO:0000313" key="2">
    <source>
        <dbReference type="EMBL" id="MFE8696407.1"/>
    </source>
</evidence>
<comment type="caution">
    <text evidence="2">The sequence shown here is derived from an EMBL/GenBank/DDBJ whole genome shotgun (WGS) entry which is preliminary data.</text>
</comment>
<name>A0ABW6K0Z2_9BACI</name>
<feature type="transmembrane region" description="Helical" evidence="1">
    <location>
        <begin position="6"/>
        <end position="31"/>
    </location>
</feature>
<dbReference type="RefSeq" id="WP_389218335.1">
    <property type="nucleotide sequence ID" value="NZ_JBIACJ010000004.1"/>
</dbReference>
<organism evidence="2 3">
    <name type="scientific">Cytobacillus mangrovibacter</name>
    <dbReference type="NCBI Taxonomy" id="3299024"/>
    <lineage>
        <taxon>Bacteria</taxon>
        <taxon>Bacillati</taxon>
        <taxon>Bacillota</taxon>
        <taxon>Bacilli</taxon>
        <taxon>Bacillales</taxon>
        <taxon>Bacillaceae</taxon>
        <taxon>Cytobacillus</taxon>
    </lineage>
</organism>
<sequence length="53" mass="5996">MVTYEAMNMLIQFGIFLATALTALVAMIALVTNSKKKWLPPLSTKECREVNFF</sequence>
<evidence type="ECO:0000313" key="3">
    <source>
        <dbReference type="Proteomes" id="UP001601058"/>
    </source>
</evidence>
<dbReference type="EMBL" id="JBIACJ010000004">
    <property type="protein sequence ID" value="MFE8696407.1"/>
    <property type="molecule type" value="Genomic_DNA"/>
</dbReference>